<name>A0A1I7TEQ3_9PELO</name>
<dbReference type="Proteomes" id="UP000095282">
    <property type="component" value="Unplaced"/>
</dbReference>
<dbReference type="AlphaFoldDB" id="A0A1I7TEQ3"/>
<dbReference type="eggNOG" id="ENOG502TGY7">
    <property type="taxonomic scope" value="Eukaryota"/>
</dbReference>
<organism evidence="1 2">
    <name type="scientific">Caenorhabditis tropicalis</name>
    <dbReference type="NCBI Taxonomy" id="1561998"/>
    <lineage>
        <taxon>Eukaryota</taxon>
        <taxon>Metazoa</taxon>
        <taxon>Ecdysozoa</taxon>
        <taxon>Nematoda</taxon>
        <taxon>Chromadorea</taxon>
        <taxon>Rhabditida</taxon>
        <taxon>Rhabditina</taxon>
        <taxon>Rhabditomorpha</taxon>
        <taxon>Rhabditoidea</taxon>
        <taxon>Rhabditidae</taxon>
        <taxon>Peloderinae</taxon>
        <taxon>Caenorhabditis</taxon>
    </lineage>
</organism>
<accession>A0A1I7TEQ3</accession>
<sequence>MQLLKTNVFCDFKWKRSEGFLCVASISLDASFATSLTAACAMKSTEGVYVADKNAVFPIYFYREKRYLDAGAQVQIPTFDSISSILIEPHQMILGSVTGGLLHLSFEFSTTFEHFVIASSVLAHPISSGAIKCIRLLGTGDSLLALHCTDTEVVISEKEHERWNRITSHTGGAHAIAVTPFNVEEGGAFAVVGSEDYVRLKMLQFPLMPLESLKWAELAENQTLYTFPLELVHFLT</sequence>
<keyword evidence="1" id="KW-1185">Reference proteome</keyword>
<evidence type="ECO:0000313" key="1">
    <source>
        <dbReference type="Proteomes" id="UP000095282"/>
    </source>
</evidence>
<protein>
    <submittedName>
        <fullName evidence="2">MMS1_N domain-containing protein</fullName>
    </submittedName>
</protein>
<dbReference type="STRING" id="1561998.A0A1I7TEQ3"/>
<reference evidence="2" key="1">
    <citation type="submission" date="2016-11" db="UniProtKB">
        <authorList>
            <consortium name="WormBaseParasite"/>
        </authorList>
    </citation>
    <scope>IDENTIFICATION</scope>
</reference>
<evidence type="ECO:0000313" key="2">
    <source>
        <dbReference type="WBParaSite" id="Csp11.Scaffold594.g5211.t2"/>
    </source>
</evidence>
<proteinExistence type="predicted"/>
<dbReference type="WBParaSite" id="Csp11.Scaffold594.g5211.t2">
    <property type="protein sequence ID" value="Csp11.Scaffold594.g5211.t2"/>
    <property type="gene ID" value="Csp11.Scaffold594.g5211"/>
</dbReference>